<evidence type="ECO:0000256" key="1">
    <source>
        <dbReference type="ARBA" id="ARBA00023015"/>
    </source>
</evidence>
<dbReference type="EMBL" id="WHOC01000028">
    <property type="protein sequence ID" value="NOU85366.1"/>
    <property type="molecule type" value="Genomic_DNA"/>
</dbReference>
<dbReference type="PANTHER" id="PTHR43280:SF28">
    <property type="entry name" value="HTH-TYPE TRANSCRIPTIONAL ACTIVATOR RHAS"/>
    <property type="match status" value="1"/>
</dbReference>
<evidence type="ECO:0000256" key="3">
    <source>
        <dbReference type="ARBA" id="ARBA00023163"/>
    </source>
</evidence>
<organism evidence="6 7">
    <name type="scientific">Paenibacillus germinis</name>
    <dbReference type="NCBI Taxonomy" id="2654979"/>
    <lineage>
        <taxon>Bacteria</taxon>
        <taxon>Bacillati</taxon>
        <taxon>Bacillota</taxon>
        <taxon>Bacilli</taxon>
        <taxon>Bacillales</taxon>
        <taxon>Paenibacillaceae</taxon>
        <taxon>Paenibacillus</taxon>
    </lineage>
</organism>
<evidence type="ECO:0000256" key="2">
    <source>
        <dbReference type="ARBA" id="ARBA00023125"/>
    </source>
</evidence>
<evidence type="ECO:0000256" key="4">
    <source>
        <dbReference type="SAM" id="Phobius"/>
    </source>
</evidence>
<dbReference type="RefSeq" id="WP_171688682.1">
    <property type="nucleotide sequence ID" value="NZ_WHOC01000028.1"/>
</dbReference>
<feature type="transmembrane region" description="Helical" evidence="4">
    <location>
        <begin position="264"/>
        <end position="283"/>
    </location>
</feature>
<gene>
    <name evidence="6" type="ORF">GC102_06175</name>
</gene>
<name>A0ABX1Z007_9BACL</name>
<reference evidence="6 7" key="1">
    <citation type="submission" date="2019-10" db="EMBL/GenBank/DDBJ databases">
        <title>Description of Paenibacillus choica sp. nov.</title>
        <authorList>
            <person name="Carlier A."/>
            <person name="Qi S."/>
        </authorList>
    </citation>
    <scope>NUCLEOTIDE SEQUENCE [LARGE SCALE GENOMIC DNA]</scope>
    <source>
        <strain evidence="6 7">LMG 31460</strain>
    </source>
</reference>
<feature type="transmembrane region" description="Helical" evidence="4">
    <location>
        <begin position="6"/>
        <end position="27"/>
    </location>
</feature>
<proteinExistence type="predicted"/>
<keyword evidence="7" id="KW-1185">Reference proteome</keyword>
<accession>A0ABX1Z007</accession>
<dbReference type="PANTHER" id="PTHR43280">
    <property type="entry name" value="ARAC-FAMILY TRANSCRIPTIONAL REGULATOR"/>
    <property type="match status" value="1"/>
</dbReference>
<evidence type="ECO:0000313" key="7">
    <source>
        <dbReference type="Proteomes" id="UP000658690"/>
    </source>
</evidence>
<dbReference type="Gene3D" id="1.10.10.60">
    <property type="entry name" value="Homeodomain-like"/>
    <property type="match status" value="2"/>
</dbReference>
<dbReference type="Pfam" id="PF12833">
    <property type="entry name" value="HTH_18"/>
    <property type="match status" value="1"/>
</dbReference>
<keyword evidence="1" id="KW-0805">Transcription regulation</keyword>
<dbReference type="InterPro" id="IPR018060">
    <property type="entry name" value="HTH_AraC"/>
</dbReference>
<keyword evidence="4" id="KW-0812">Transmembrane</keyword>
<dbReference type="InterPro" id="IPR009057">
    <property type="entry name" value="Homeodomain-like_sf"/>
</dbReference>
<dbReference type="InterPro" id="IPR041522">
    <property type="entry name" value="CdaR_GGDEF"/>
</dbReference>
<protein>
    <submittedName>
        <fullName evidence="6">Helix-turn-helix domain-containing protein</fullName>
    </submittedName>
</protein>
<evidence type="ECO:0000259" key="5">
    <source>
        <dbReference type="PROSITE" id="PS01124"/>
    </source>
</evidence>
<keyword evidence="4" id="KW-0472">Membrane</keyword>
<comment type="caution">
    <text evidence="6">The sequence shown here is derived from an EMBL/GenBank/DDBJ whole genome shotgun (WGS) entry which is preliminary data.</text>
</comment>
<dbReference type="PROSITE" id="PS01124">
    <property type="entry name" value="HTH_ARAC_FAMILY_2"/>
    <property type="match status" value="1"/>
</dbReference>
<dbReference type="Pfam" id="PF17853">
    <property type="entry name" value="GGDEF_2"/>
    <property type="match status" value="1"/>
</dbReference>
<keyword evidence="2" id="KW-0238">DNA-binding</keyword>
<evidence type="ECO:0000313" key="6">
    <source>
        <dbReference type="EMBL" id="NOU85366.1"/>
    </source>
</evidence>
<keyword evidence="4" id="KW-1133">Transmembrane helix</keyword>
<dbReference type="Proteomes" id="UP000658690">
    <property type="component" value="Unassembled WGS sequence"/>
</dbReference>
<sequence length="743" mass="85861">MISYVPVFLIVVTLLILFLFLGVSEVLKKEAEEANRIYSTQVMKLIDQSLSAIDQSIINEIIANHSSIRDFFTPQQEINPLFQTYEASLELNNLVLKHAIIDSIYLYRYSDQAILSKNRFIPLSAFGDKEFLQAQLTGDASLQSWSGSRQYVEFSSQTEPISVITLVRSVILFSGEEGKIVTNVKITALQKILQDLFDSGISYAELVDGEGNVILSRNGSELERAKQKPTEMYLSDIHSPITNWHLRSGVEAGKVYYFISNFSYIWLIIGLSIVALGVIWIVYITRRNYRPVELMINQIQSLSFKISQKLATHTGGNQLSFIENAVENLIEESNKFQQRHEENIVFRKKVFFQEALEGSREITPEQWTDEMIKFERPVKYSGFEVVLFEMDKFTDFKMSYNQKDQYLLKFILCSVIAEVAQNNGVIVWHEWMDHHIVGVLYQYQDEQGENSERLASMMEEVREWVQSNLTFTVTIGIGSLIKEAALIYRSYDDAKQALGYKSGLGSNRIIAYNDIEMSPKGDMFRHLQPVRTVSQQFRLGNPSWGEELEAFFDELEKTLLSREDVESILNYLIYQMNRELMELSEDYGEIWRNKGLQPINELLQRFDTLREFRGKASLILTETSEHLERIREGRNNRSLLAEVRSYIEANYFDPDLSLNHLSDKFQINSKYVSQLFKEEFGENFVDYLAFVRMEHAKQLLSDTSMSVQDIAGKVGYQHSVSFNRVFKRLTGKTPVVFRSESVK</sequence>
<feature type="domain" description="HTH araC/xylS-type" evidence="5">
    <location>
        <begin position="641"/>
        <end position="740"/>
    </location>
</feature>
<keyword evidence="3" id="KW-0804">Transcription</keyword>
<dbReference type="SMART" id="SM00342">
    <property type="entry name" value="HTH_ARAC"/>
    <property type="match status" value="1"/>
</dbReference>
<dbReference type="SUPFAM" id="SSF46689">
    <property type="entry name" value="Homeodomain-like"/>
    <property type="match status" value="1"/>
</dbReference>